<dbReference type="Pfam" id="PF05593">
    <property type="entry name" value="RHS_repeat"/>
    <property type="match status" value="1"/>
</dbReference>
<evidence type="ECO:0000256" key="1">
    <source>
        <dbReference type="ARBA" id="ARBA00022722"/>
    </source>
</evidence>
<feature type="region of interest" description="Disordered" evidence="3">
    <location>
        <begin position="578"/>
        <end position="609"/>
    </location>
</feature>
<dbReference type="GO" id="GO:0016787">
    <property type="term" value="F:hydrolase activity"/>
    <property type="evidence" value="ECO:0007669"/>
    <property type="project" value="UniProtKB-KW"/>
</dbReference>
<sequence length="1068" mass="110265">MATSYNVSATSPSWVKKTTMSGHQDRTNSYTIYDGMGRVRQTQTQSPGGGSIVTDTTYNSAGQKDLQRNDYFVYSDPDGVLFTPTVAVASSTLYEYEAGGRVSAVRAMAWDNDEISKTTYTYTGVDTTTVTTTDDTGFTTSPVKAVTNTDGKLQTRTSYYGTTATGSADVSSYVYDVFGQLTGMGDGSNLWSWAYDPAGRQISSEDPDTGTGTTTYDAAGRVASRTNELNTVTKYTYDVLDRVTKQTVTAAGGTEKTLITNTYDGSSTLGVLSSSTRNNGAAFDQPVTTTFTGFDLAYTPGTTTTTLPAGLTNFNGSYTFTNTTTYTGKTDVAGTPAIAGLPAESVGYGWDGFDNPTEIVGSGNKYAGNGMYNHLGQLTKYTQADSNYSSGANTTGSIDVTLTWDATTGRLNKTQATNHLGVNSPDLGTTSYKYDPAGRITSRQQAYTSRPSSPTDNQCYTYDHADRIKAVWTPATTTCGTAPTPVAASVTGLGGPAPYAQTYTYTAAGDRSQVKRFGSNGTLAVTETYAYPTPGTVGPHRVQSVTGSTPTPQTFTWDAAGRMTGRSGQTITYTLDGKIDTTTGTSTVPANPNPNATAGTPPAPTTGAGSTGARYYDAAGNLVGIIDGTGTTITLGSITAHHNAATGAKTATKTYTFSGKVVAQRTATSAGTKVAFIIGDNINTAQTMALPNTTVGTGAVTLVRRTDPLGLARGANSTGTGTAAFTNAAAATSGTGTNAASATGFSAVNGYIAGLDDSISSLTHVGARDMDPVLGVFTAPDPILTTEDQRGFTPYTYAFGMVINTSDPSGLRPSCGCTEETGISYPSSSNTPLLGNAPVSSSPSVPSWLKVTSPAPSSSPGNIDDWAFKTDFGAGYGGPTKSDFRKLGIGTWEGFAIIAGGPLGVLACIPGFGACLTGGLVGTGLQAAGNAADNGGELDEDAQLQAEIGAAASLIPGGGAAKGAARGALKGGSSNSLKAAMEALSPEIRANVDDAISRAATGKVRFPGHDGKPYENRLGQLPEGTYTEWTAAPAGARRGPDRIIIEGSEKNPNAIYYWDHVNAPIQIR</sequence>
<dbReference type="SUPFAM" id="SSF53933">
    <property type="entry name" value="Microbial ribonucleases"/>
    <property type="match status" value="1"/>
</dbReference>
<reference evidence="4" key="1">
    <citation type="submission" date="2022-07" db="EMBL/GenBank/DDBJ databases">
        <authorList>
            <person name="Wu T."/>
        </authorList>
    </citation>
    <scope>NUCLEOTIDE SEQUENCE</scope>
    <source>
        <strain evidence="4">SD-1</strain>
    </source>
</reference>
<dbReference type="AlphaFoldDB" id="A0AAX3EK38"/>
<feature type="compositionally biased region" description="Low complexity" evidence="3">
    <location>
        <begin position="585"/>
        <end position="609"/>
    </location>
</feature>
<dbReference type="GO" id="GO:0004521">
    <property type="term" value="F:RNA endonuclease activity"/>
    <property type="evidence" value="ECO:0007669"/>
    <property type="project" value="InterPro"/>
</dbReference>
<keyword evidence="5" id="KW-1185">Reference proteome</keyword>
<dbReference type="PANTHER" id="PTHR32305:SF17">
    <property type="entry name" value="TRNA NUCLEASE WAPA"/>
    <property type="match status" value="1"/>
</dbReference>
<evidence type="ECO:0000313" key="4">
    <source>
        <dbReference type="EMBL" id="UYV97449.1"/>
    </source>
</evidence>
<accession>A0AAX3EK38</accession>
<dbReference type="PANTHER" id="PTHR32305">
    <property type="match status" value="1"/>
</dbReference>
<dbReference type="NCBIfam" id="TIGR01643">
    <property type="entry name" value="YD_repeat_2x"/>
    <property type="match status" value="1"/>
</dbReference>
<feature type="compositionally biased region" description="Polar residues" evidence="3">
    <location>
        <begin position="543"/>
        <end position="554"/>
    </location>
</feature>
<keyword evidence="2" id="KW-0378">Hydrolase</keyword>
<dbReference type="EMBL" id="CP101185">
    <property type="protein sequence ID" value="UYV97449.1"/>
    <property type="molecule type" value="Genomic_DNA"/>
</dbReference>
<evidence type="ECO:0000313" key="5">
    <source>
        <dbReference type="Proteomes" id="UP001163293"/>
    </source>
</evidence>
<evidence type="ECO:0000256" key="2">
    <source>
        <dbReference type="ARBA" id="ARBA00022801"/>
    </source>
</evidence>
<dbReference type="Pfam" id="PF00545">
    <property type="entry name" value="Ribonuclease"/>
    <property type="match status" value="1"/>
</dbReference>
<dbReference type="Gene3D" id="3.10.450.30">
    <property type="entry name" value="Microbial ribonucleases"/>
    <property type="match status" value="1"/>
</dbReference>
<dbReference type="RefSeq" id="WP_139126895.1">
    <property type="nucleotide sequence ID" value="NZ_CP101180.1"/>
</dbReference>
<dbReference type="Gene3D" id="2.180.10.10">
    <property type="entry name" value="RHS repeat-associated core"/>
    <property type="match status" value="1"/>
</dbReference>
<gene>
    <name evidence="4" type="ORF">NL394_20870</name>
</gene>
<name>A0AAX3EK38_PAEUR</name>
<dbReference type="InterPro" id="IPR016191">
    <property type="entry name" value="Ribonuclease/ribotoxin"/>
</dbReference>
<dbReference type="Proteomes" id="UP001163293">
    <property type="component" value="Chromosome"/>
</dbReference>
<dbReference type="InterPro" id="IPR000026">
    <property type="entry name" value="N1-like"/>
</dbReference>
<dbReference type="InterPro" id="IPR006530">
    <property type="entry name" value="YD"/>
</dbReference>
<keyword evidence="1" id="KW-0540">Nuclease</keyword>
<evidence type="ECO:0000256" key="3">
    <source>
        <dbReference type="SAM" id="MobiDB-lite"/>
    </source>
</evidence>
<dbReference type="InterPro" id="IPR031325">
    <property type="entry name" value="RHS_repeat"/>
</dbReference>
<dbReference type="InterPro" id="IPR050708">
    <property type="entry name" value="T6SS_VgrG/RHS"/>
</dbReference>
<dbReference type="GO" id="GO:0003723">
    <property type="term" value="F:RNA binding"/>
    <property type="evidence" value="ECO:0007669"/>
    <property type="project" value="InterPro"/>
</dbReference>
<organism evidence="4 5">
    <name type="scientific">Paenarthrobacter ureafaciens</name>
    <dbReference type="NCBI Taxonomy" id="37931"/>
    <lineage>
        <taxon>Bacteria</taxon>
        <taxon>Bacillati</taxon>
        <taxon>Actinomycetota</taxon>
        <taxon>Actinomycetes</taxon>
        <taxon>Micrococcales</taxon>
        <taxon>Micrococcaceae</taxon>
        <taxon>Paenarthrobacter</taxon>
    </lineage>
</organism>
<feature type="region of interest" description="Disordered" evidence="3">
    <location>
        <begin position="534"/>
        <end position="554"/>
    </location>
</feature>
<protein>
    <submittedName>
        <fullName evidence="4">Uncharacterized protein</fullName>
    </submittedName>
</protein>
<proteinExistence type="predicted"/>